<keyword evidence="2" id="KW-1185">Reference proteome</keyword>
<reference evidence="1 2" key="1">
    <citation type="submission" date="2018-10" db="EMBL/GenBank/DDBJ databases">
        <title>Genome Sequence of Cohnella sp.</title>
        <authorList>
            <person name="Srinivasan S."/>
            <person name="Kim M.K."/>
        </authorList>
    </citation>
    <scope>NUCLEOTIDE SEQUENCE [LARGE SCALE GENOMIC DNA]</scope>
    <source>
        <strain evidence="1 2">18JY8-7</strain>
    </source>
</reference>
<protein>
    <submittedName>
        <fullName evidence="1">Rrf2 family transcriptional regulator</fullName>
    </submittedName>
</protein>
<dbReference type="InterPro" id="IPR030489">
    <property type="entry name" value="TR_Rrf2-type_CS"/>
</dbReference>
<sequence length="163" mass="17663">MAARLGHNRSEVKFMAPVKSQSSLTPTAFGLAIQALVFLSASDNVCPSQQIAQNMKSGTTFMRRMMSPLVRAGLVEAREGRDGGYILAQPADRITVADVYRAVQMSDPLKTGLLESTTDCPNGQAVKSVFREMTDQTENSMLEIYARYTIADIAARAAASLAR</sequence>
<dbReference type="InterPro" id="IPR036390">
    <property type="entry name" value="WH_DNA-bd_sf"/>
</dbReference>
<dbReference type="GO" id="GO:0005829">
    <property type="term" value="C:cytosol"/>
    <property type="evidence" value="ECO:0007669"/>
    <property type="project" value="TreeGrafter"/>
</dbReference>
<dbReference type="PROSITE" id="PS51197">
    <property type="entry name" value="HTH_RRF2_2"/>
    <property type="match status" value="1"/>
</dbReference>
<name>A0A3G3K2N5_9BACL</name>
<accession>A0A3G3K2N5</accession>
<dbReference type="Pfam" id="PF02082">
    <property type="entry name" value="Rrf2"/>
    <property type="match status" value="1"/>
</dbReference>
<dbReference type="Proteomes" id="UP000269097">
    <property type="component" value="Chromosome"/>
</dbReference>
<dbReference type="PROSITE" id="PS01332">
    <property type="entry name" value="HTH_RRF2_1"/>
    <property type="match status" value="1"/>
</dbReference>
<dbReference type="SUPFAM" id="SSF46785">
    <property type="entry name" value="Winged helix' DNA-binding domain"/>
    <property type="match status" value="1"/>
</dbReference>
<evidence type="ECO:0000313" key="2">
    <source>
        <dbReference type="Proteomes" id="UP000269097"/>
    </source>
</evidence>
<dbReference type="InterPro" id="IPR000944">
    <property type="entry name" value="Tscrpt_reg_Rrf2"/>
</dbReference>
<dbReference type="PANTHER" id="PTHR33221">
    <property type="entry name" value="WINGED HELIX-TURN-HELIX TRANSCRIPTIONAL REGULATOR, RRF2 FAMILY"/>
    <property type="match status" value="1"/>
</dbReference>
<dbReference type="PANTHER" id="PTHR33221:SF15">
    <property type="entry name" value="HTH-TYPE TRANSCRIPTIONAL REGULATOR YWGB-RELATED"/>
    <property type="match status" value="1"/>
</dbReference>
<dbReference type="GO" id="GO:0003700">
    <property type="term" value="F:DNA-binding transcription factor activity"/>
    <property type="evidence" value="ECO:0007669"/>
    <property type="project" value="TreeGrafter"/>
</dbReference>
<evidence type="ECO:0000313" key="1">
    <source>
        <dbReference type="EMBL" id="AYQ74317.1"/>
    </source>
</evidence>
<gene>
    <name evidence="1" type="ORF">EAV92_18140</name>
</gene>
<dbReference type="Gene3D" id="1.10.10.10">
    <property type="entry name" value="Winged helix-like DNA-binding domain superfamily/Winged helix DNA-binding domain"/>
    <property type="match status" value="1"/>
</dbReference>
<dbReference type="KEGG" id="coh:EAV92_18140"/>
<organism evidence="1 2">
    <name type="scientific">Cohnella candidum</name>
    <dbReference type="NCBI Taxonomy" id="2674991"/>
    <lineage>
        <taxon>Bacteria</taxon>
        <taxon>Bacillati</taxon>
        <taxon>Bacillota</taxon>
        <taxon>Bacilli</taxon>
        <taxon>Bacillales</taxon>
        <taxon>Paenibacillaceae</taxon>
        <taxon>Cohnella</taxon>
    </lineage>
</organism>
<proteinExistence type="predicted"/>
<dbReference type="AlphaFoldDB" id="A0A3G3K2N5"/>
<dbReference type="EMBL" id="CP033433">
    <property type="protein sequence ID" value="AYQ74317.1"/>
    <property type="molecule type" value="Genomic_DNA"/>
</dbReference>
<dbReference type="InterPro" id="IPR036388">
    <property type="entry name" value="WH-like_DNA-bd_sf"/>
</dbReference>